<evidence type="ECO:0000256" key="1">
    <source>
        <dbReference type="SAM" id="SignalP"/>
    </source>
</evidence>
<dbReference type="EMBL" id="UXUI01007530">
    <property type="protein sequence ID" value="VDD88049.1"/>
    <property type="molecule type" value="Genomic_DNA"/>
</dbReference>
<organism evidence="4">
    <name type="scientific">Enterobius vermicularis</name>
    <name type="common">Human pinworm</name>
    <dbReference type="NCBI Taxonomy" id="51028"/>
    <lineage>
        <taxon>Eukaryota</taxon>
        <taxon>Metazoa</taxon>
        <taxon>Ecdysozoa</taxon>
        <taxon>Nematoda</taxon>
        <taxon>Chromadorea</taxon>
        <taxon>Rhabditida</taxon>
        <taxon>Spirurina</taxon>
        <taxon>Oxyuridomorpha</taxon>
        <taxon>Oxyuroidea</taxon>
        <taxon>Oxyuridae</taxon>
        <taxon>Enterobius</taxon>
    </lineage>
</organism>
<protein>
    <submittedName>
        <fullName evidence="4">DUF5667 domain-containing protein</fullName>
    </submittedName>
</protein>
<dbReference type="WBParaSite" id="EVEC_0000348401-mRNA-1">
    <property type="protein sequence ID" value="EVEC_0000348401-mRNA-1"/>
    <property type="gene ID" value="EVEC_0000348401"/>
</dbReference>
<keyword evidence="1" id="KW-0732">Signal</keyword>
<reference evidence="4" key="1">
    <citation type="submission" date="2017-02" db="UniProtKB">
        <authorList>
            <consortium name="WormBaseParasite"/>
        </authorList>
    </citation>
    <scope>IDENTIFICATION</scope>
</reference>
<dbReference type="AlphaFoldDB" id="A0A0N4V0N6"/>
<dbReference type="Proteomes" id="UP000274131">
    <property type="component" value="Unassembled WGS sequence"/>
</dbReference>
<sequence length="242" mass="27592">MQKLILMFILASTSSVTAFILNNENFEKTPDNSIVEKPVESQQYNEKADDYLYKIWPILKVKVNPPPVYSRVGDPIAAALNLEAEMRAARKLDRIIGYDTEFENAVNKGIKEWDFTLIVRTIYNAVLKRSTNSDKFEALNILEKFGPPTTLLDAVDRLSPEQKGEIALLIRSRDVAKINLILNGILISLPREDQDQKYLERIKGKVGKERWVICSNNEFKNCSCCSFSADLIEILIQCTFIK</sequence>
<feature type="chain" id="PRO_5043122577" evidence="1">
    <location>
        <begin position="19"/>
        <end position="242"/>
    </location>
</feature>
<accession>A0A0N4V0N6</accession>
<evidence type="ECO:0000313" key="4">
    <source>
        <dbReference type="WBParaSite" id="EVEC_0000348401-mRNA-1"/>
    </source>
</evidence>
<evidence type="ECO:0000313" key="3">
    <source>
        <dbReference type="Proteomes" id="UP000274131"/>
    </source>
</evidence>
<proteinExistence type="predicted"/>
<gene>
    <name evidence="2" type="ORF">EVEC_LOCUS3192</name>
</gene>
<reference evidence="2 3" key="2">
    <citation type="submission" date="2018-10" db="EMBL/GenBank/DDBJ databases">
        <authorList>
            <consortium name="Pathogen Informatics"/>
        </authorList>
    </citation>
    <scope>NUCLEOTIDE SEQUENCE [LARGE SCALE GENOMIC DNA]</scope>
</reference>
<dbReference type="OrthoDB" id="5860279at2759"/>
<feature type="signal peptide" evidence="1">
    <location>
        <begin position="1"/>
        <end position="18"/>
    </location>
</feature>
<name>A0A0N4V0N6_ENTVE</name>
<evidence type="ECO:0000313" key="2">
    <source>
        <dbReference type="EMBL" id="VDD88049.1"/>
    </source>
</evidence>
<keyword evidence="3" id="KW-1185">Reference proteome</keyword>